<dbReference type="PROSITE" id="PS51635">
    <property type="entry name" value="PNPLA"/>
    <property type="match status" value="1"/>
</dbReference>
<keyword evidence="2" id="KW-0378">Hydrolase</keyword>
<sequence length="577" mass="62256">MPAPPTRQPAAEAGFRRPAAPATRTLNTAQLINQQEELQASLSAEMAAAAAHWETDARQAFAARAATMVNDVVSDCMYPVHSAMIDSPGHTVRREAFEAAAALARRQVERHQQVALSLEPMRDPVPTVQRLDSGRILLLRPAPAIENLVLSGGGAKGMANAPALRALDNLGLLSQLKQVVGSSVGAMTAVLMASGMSAKRFQRLLNGSKMLSMLGTPEDFARLYPQVKFACPGFAGGALVQMLDRQTGETVARHLREHWAQLVREPAWAQCTAQEQQRLGQLCAPDFSQPRSTQMVTFGDLHLLHRMAPQHFKELVVTGWNREERRVGYFSHRTHPDLPVALAGRISASVPVLFADVILQGQHWTDGGVGSLIPAEAVLGRLSGQALAETQARTLLMTFADHGRADKVMHAPPQPHFLPAAWLLAILSGNPQFAKHNGEDLLKVRAAGLMAMPVRHGDLGIGSFHASAQRIDRAKREALKQALAHIELSRHNYRHDLVDDVQAAAALLSPAEQALFLARHANDATPLHAQLRAAIGALQGQPAPAQEAAQRAAALDWARRDPVCQAPAAPMPGTLRA</sequence>
<accession>A0ABY6G5U2</accession>
<feature type="short sequence motif" description="GXSXG" evidence="2">
    <location>
        <begin position="181"/>
        <end position="185"/>
    </location>
</feature>
<dbReference type="InterPro" id="IPR052580">
    <property type="entry name" value="Lipid_Hydrolase"/>
</dbReference>
<evidence type="ECO:0000313" key="4">
    <source>
        <dbReference type="EMBL" id="UYG50386.1"/>
    </source>
</evidence>
<dbReference type="Proteomes" id="UP001162800">
    <property type="component" value="Chromosome"/>
</dbReference>
<dbReference type="InterPro" id="IPR016035">
    <property type="entry name" value="Acyl_Trfase/lysoPLipase"/>
</dbReference>
<organism evidence="4 5">
    <name type="scientific">Comamonas endophytica</name>
    <dbReference type="NCBI Taxonomy" id="2949090"/>
    <lineage>
        <taxon>Bacteria</taxon>
        <taxon>Pseudomonadati</taxon>
        <taxon>Pseudomonadota</taxon>
        <taxon>Betaproteobacteria</taxon>
        <taxon>Burkholderiales</taxon>
        <taxon>Comamonadaceae</taxon>
        <taxon>Comamonas</taxon>
    </lineage>
</organism>
<feature type="short sequence motif" description="GXGXXG" evidence="2">
    <location>
        <begin position="152"/>
        <end position="157"/>
    </location>
</feature>
<evidence type="ECO:0000313" key="5">
    <source>
        <dbReference type="Proteomes" id="UP001162800"/>
    </source>
</evidence>
<dbReference type="SUPFAM" id="SSF52151">
    <property type="entry name" value="FabD/lysophospholipase-like"/>
    <property type="match status" value="1"/>
</dbReference>
<dbReference type="PANTHER" id="PTHR46394">
    <property type="entry name" value="ANNEXIN"/>
    <property type="match status" value="1"/>
</dbReference>
<name>A0ABY6G5U2_9BURK</name>
<keyword evidence="1 2" id="KW-0443">Lipid metabolism</keyword>
<evidence type="ECO:0000256" key="2">
    <source>
        <dbReference type="PROSITE-ProRule" id="PRU01161"/>
    </source>
</evidence>
<protein>
    <submittedName>
        <fullName evidence="4">Patatin-like phospholipase family protein</fullName>
    </submittedName>
</protein>
<dbReference type="Gene3D" id="3.40.1090.10">
    <property type="entry name" value="Cytosolic phospholipase A2 catalytic domain"/>
    <property type="match status" value="1"/>
</dbReference>
<dbReference type="Pfam" id="PF01734">
    <property type="entry name" value="Patatin"/>
    <property type="match status" value="1"/>
</dbReference>
<dbReference type="EMBL" id="CP106881">
    <property type="protein sequence ID" value="UYG50386.1"/>
    <property type="molecule type" value="Genomic_DNA"/>
</dbReference>
<gene>
    <name evidence="4" type="ORF">M9799_09745</name>
</gene>
<dbReference type="PANTHER" id="PTHR46394:SF1">
    <property type="entry name" value="PNPLA DOMAIN-CONTAINING PROTEIN"/>
    <property type="match status" value="1"/>
</dbReference>
<proteinExistence type="predicted"/>
<feature type="active site" description="Proton acceptor" evidence="2">
    <location>
        <position position="366"/>
    </location>
</feature>
<keyword evidence="2" id="KW-0442">Lipid degradation</keyword>
<keyword evidence="5" id="KW-1185">Reference proteome</keyword>
<evidence type="ECO:0000259" key="3">
    <source>
        <dbReference type="PROSITE" id="PS51635"/>
    </source>
</evidence>
<feature type="domain" description="PNPLA" evidence="3">
    <location>
        <begin position="148"/>
        <end position="379"/>
    </location>
</feature>
<feature type="short sequence motif" description="DGA/G" evidence="2">
    <location>
        <begin position="366"/>
        <end position="368"/>
    </location>
</feature>
<feature type="active site" description="Nucleophile" evidence="2">
    <location>
        <position position="183"/>
    </location>
</feature>
<dbReference type="RefSeq" id="WP_263725075.1">
    <property type="nucleotide sequence ID" value="NZ_CP106881.1"/>
</dbReference>
<evidence type="ECO:0000256" key="1">
    <source>
        <dbReference type="ARBA" id="ARBA00023098"/>
    </source>
</evidence>
<dbReference type="InterPro" id="IPR002641">
    <property type="entry name" value="PNPLA_dom"/>
</dbReference>
<reference evidence="4" key="1">
    <citation type="submission" date="2022-09" db="EMBL/GenBank/DDBJ databases">
        <title>The complete genome of Acidovorax sp. 5MLIR.</title>
        <authorList>
            <person name="Liu L."/>
            <person name="Yue J."/>
            <person name="Yang F."/>
            <person name="Yuan J."/>
            <person name="Li L."/>
        </authorList>
    </citation>
    <scope>NUCLEOTIDE SEQUENCE</scope>
    <source>
        <strain evidence="4">5MLIR</strain>
    </source>
</reference>